<reference evidence="1" key="2">
    <citation type="submission" date="2021-04" db="EMBL/GenBank/DDBJ databases">
        <authorList>
            <person name="Gilroy R."/>
        </authorList>
    </citation>
    <scope>NUCLEOTIDE SEQUENCE</scope>
    <source>
        <strain evidence="1">CHK173-259</strain>
    </source>
</reference>
<dbReference type="AlphaFoldDB" id="A0A9D1U4N8"/>
<evidence type="ECO:0000313" key="2">
    <source>
        <dbReference type="Proteomes" id="UP000886822"/>
    </source>
</evidence>
<protein>
    <submittedName>
        <fullName evidence="1">Uncharacterized protein</fullName>
    </submittedName>
</protein>
<name>A0A9D1U4N8_9LACO</name>
<comment type="caution">
    <text evidence="1">The sequence shown here is derived from an EMBL/GenBank/DDBJ whole genome shotgun (WGS) entry which is preliminary data.</text>
</comment>
<dbReference type="EMBL" id="DXGJ01000004">
    <property type="protein sequence ID" value="HIW71055.1"/>
    <property type="molecule type" value="Genomic_DNA"/>
</dbReference>
<proteinExistence type="predicted"/>
<evidence type="ECO:0000313" key="1">
    <source>
        <dbReference type="EMBL" id="HIW71055.1"/>
    </source>
</evidence>
<organism evidence="1 2">
    <name type="scientific">Candidatus Levilactobacillus faecigallinarum</name>
    <dbReference type="NCBI Taxonomy" id="2838638"/>
    <lineage>
        <taxon>Bacteria</taxon>
        <taxon>Bacillati</taxon>
        <taxon>Bacillota</taxon>
        <taxon>Bacilli</taxon>
        <taxon>Lactobacillales</taxon>
        <taxon>Lactobacillaceae</taxon>
        <taxon>Levilactobacillus</taxon>
    </lineage>
</organism>
<reference evidence="1" key="1">
    <citation type="journal article" date="2021" name="PeerJ">
        <title>Extensive microbial diversity within the chicken gut microbiome revealed by metagenomics and culture.</title>
        <authorList>
            <person name="Gilroy R."/>
            <person name="Ravi A."/>
            <person name="Getino M."/>
            <person name="Pursley I."/>
            <person name="Horton D.L."/>
            <person name="Alikhan N.F."/>
            <person name="Baker D."/>
            <person name="Gharbi K."/>
            <person name="Hall N."/>
            <person name="Watson M."/>
            <person name="Adriaenssens E.M."/>
            <person name="Foster-Nyarko E."/>
            <person name="Jarju S."/>
            <person name="Secka A."/>
            <person name="Antonio M."/>
            <person name="Oren A."/>
            <person name="Chaudhuri R.R."/>
            <person name="La Ragione R."/>
            <person name="Hildebrand F."/>
            <person name="Pallen M.J."/>
        </authorList>
    </citation>
    <scope>NUCLEOTIDE SEQUENCE</scope>
    <source>
        <strain evidence="1">CHK173-259</strain>
    </source>
</reference>
<accession>A0A9D1U4N8</accession>
<gene>
    <name evidence="1" type="ORF">H9875_00360</name>
</gene>
<sequence>MAIYHNGSRAEAIEGNQNLEINYSGTRIYRYYTPSGTSLWSGETVFDSSERLSNSKMNVSHDVIQLSASFSKLRGIKMFFGLALIQKMDSSGYSYFFRSGQGVIGSEGSDGTTVSYPSTITYTQSQLIGSNKLSLFNSWDVTSSLSFITGNLVLVDTNGSNKLRVSRNASLMGDFDSMMASGEPFVGDKYTCYPVLKRIEAI</sequence>
<dbReference type="Proteomes" id="UP000886822">
    <property type="component" value="Unassembled WGS sequence"/>
</dbReference>